<feature type="domain" description="EGF-like" evidence="9">
    <location>
        <begin position="37"/>
        <end position="73"/>
    </location>
</feature>
<dbReference type="AlphaFoldDB" id="A0A7M7SYP2"/>
<feature type="domain" description="SRCR" evidence="10">
    <location>
        <begin position="1"/>
        <end position="37"/>
    </location>
</feature>
<keyword evidence="4 7" id="KW-1015">Disulfide bond</keyword>
<dbReference type="OrthoDB" id="10063988at2759"/>
<dbReference type="RefSeq" id="XP_030841105.1">
    <property type="nucleotide sequence ID" value="XM_030985245.1"/>
</dbReference>
<dbReference type="SMART" id="SM00181">
    <property type="entry name" value="EGF"/>
    <property type="match status" value="1"/>
</dbReference>
<dbReference type="FunFam" id="2.10.25.10:FF:000173">
    <property type="entry name" value="Neurogenic locus notch protein 2"/>
    <property type="match status" value="1"/>
</dbReference>
<evidence type="ECO:0000259" key="10">
    <source>
        <dbReference type="PROSITE" id="PS50287"/>
    </source>
</evidence>
<dbReference type="Pfam" id="PF00431">
    <property type="entry name" value="CUB"/>
    <property type="match status" value="1"/>
</dbReference>
<dbReference type="SUPFAM" id="SSF56487">
    <property type="entry name" value="SRCR-like"/>
    <property type="match status" value="1"/>
</dbReference>
<dbReference type="InterPro" id="IPR035914">
    <property type="entry name" value="Sperma_CUB_dom_sf"/>
</dbReference>
<protein>
    <submittedName>
        <fullName evidence="11">Uncharacterized protein</fullName>
    </submittedName>
</protein>
<dbReference type="InterPro" id="IPR000742">
    <property type="entry name" value="EGF"/>
</dbReference>
<evidence type="ECO:0000313" key="12">
    <source>
        <dbReference type="Proteomes" id="UP000007110"/>
    </source>
</evidence>
<keyword evidence="12" id="KW-1185">Reference proteome</keyword>
<evidence type="ECO:0000259" key="8">
    <source>
        <dbReference type="PROSITE" id="PS01180"/>
    </source>
</evidence>
<accession>A0A7M7SYP2</accession>
<evidence type="ECO:0000256" key="6">
    <source>
        <dbReference type="PROSITE-ProRule" id="PRU00076"/>
    </source>
</evidence>
<dbReference type="InParanoid" id="A0A7M7SYP2"/>
<dbReference type="GO" id="GO:0016020">
    <property type="term" value="C:membrane"/>
    <property type="evidence" value="ECO:0007669"/>
    <property type="project" value="InterPro"/>
</dbReference>
<feature type="domain" description="CUB" evidence="8">
    <location>
        <begin position="82"/>
        <end position="199"/>
    </location>
</feature>
<dbReference type="PROSITE" id="PS50026">
    <property type="entry name" value="EGF_3"/>
    <property type="match status" value="1"/>
</dbReference>
<dbReference type="EnsemblMetazoa" id="XM_030985245">
    <property type="protein sequence ID" value="XP_030841105"/>
    <property type="gene ID" value="LOC115923855"/>
</dbReference>
<dbReference type="CDD" id="cd00041">
    <property type="entry name" value="CUB"/>
    <property type="match status" value="1"/>
</dbReference>
<evidence type="ECO:0000256" key="1">
    <source>
        <dbReference type="ARBA" id="ARBA00022536"/>
    </source>
</evidence>
<evidence type="ECO:0000256" key="2">
    <source>
        <dbReference type="ARBA" id="ARBA00022729"/>
    </source>
</evidence>
<keyword evidence="3" id="KW-0677">Repeat</keyword>
<sequence length="201" mass="22722">MDDVDCRGNETHIFDCPHNGFESHNCYHEEDASVVCLHDHCSSNPCEQSASCVQDDYGYFCYCPESYTGQNCELQNNGNTSCSRNYYDSTGNITSPFYPEGYGARLECNYQLKIWTAKKITLIMQDFVTEPDQDFLIFGEGPEVIYEGPNVISITGNLTSLPLIERTYTLANNQVFLTFISDSIITPPRGYFHITYTAGKQ</sequence>
<dbReference type="Proteomes" id="UP000007110">
    <property type="component" value="Unassembled WGS sequence"/>
</dbReference>
<proteinExistence type="predicted"/>
<dbReference type="Gene3D" id="3.10.250.10">
    <property type="entry name" value="SRCR-like domain"/>
    <property type="match status" value="1"/>
</dbReference>
<evidence type="ECO:0000259" key="9">
    <source>
        <dbReference type="PROSITE" id="PS50026"/>
    </source>
</evidence>
<evidence type="ECO:0000313" key="11">
    <source>
        <dbReference type="EnsemblMetazoa" id="XP_030841105"/>
    </source>
</evidence>
<dbReference type="SUPFAM" id="SSF57196">
    <property type="entry name" value="EGF/Laminin"/>
    <property type="match status" value="1"/>
</dbReference>
<dbReference type="PANTHER" id="PTHR48071">
    <property type="entry name" value="SRCR DOMAIN-CONTAINING PROTEIN"/>
    <property type="match status" value="1"/>
</dbReference>
<keyword evidence="2" id="KW-0732">Signal</keyword>
<reference evidence="12" key="1">
    <citation type="submission" date="2015-02" db="EMBL/GenBank/DDBJ databases">
        <title>Genome sequencing for Strongylocentrotus purpuratus.</title>
        <authorList>
            <person name="Murali S."/>
            <person name="Liu Y."/>
            <person name="Vee V."/>
            <person name="English A."/>
            <person name="Wang M."/>
            <person name="Skinner E."/>
            <person name="Han Y."/>
            <person name="Muzny D.M."/>
            <person name="Worley K.C."/>
            <person name="Gibbs R.A."/>
        </authorList>
    </citation>
    <scope>NUCLEOTIDE SEQUENCE</scope>
</reference>
<dbReference type="Gene3D" id="2.60.120.290">
    <property type="entry name" value="Spermadhesin, CUB domain"/>
    <property type="match status" value="1"/>
</dbReference>
<evidence type="ECO:0000256" key="3">
    <source>
        <dbReference type="ARBA" id="ARBA00022737"/>
    </source>
</evidence>
<dbReference type="PRINTS" id="PR00258">
    <property type="entry name" value="SPERACTRCPTR"/>
</dbReference>
<dbReference type="PROSITE" id="PS01180">
    <property type="entry name" value="CUB"/>
    <property type="match status" value="1"/>
</dbReference>
<feature type="disulfide bond" evidence="7">
    <location>
        <begin position="6"/>
        <end position="16"/>
    </location>
</feature>
<dbReference type="PANTHER" id="PTHR48071:SF18">
    <property type="entry name" value="DELETED IN MALIGNANT BRAIN TUMORS 1 PROTEIN-RELATED"/>
    <property type="match status" value="1"/>
</dbReference>
<reference evidence="11" key="2">
    <citation type="submission" date="2021-01" db="UniProtKB">
        <authorList>
            <consortium name="EnsemblMetazoa"/>
        </authorList>
    </citation>
    <scope>IDENTIFICATION</scope>
</reference>
<dbReference type="CDD" id="cd00054">
    <property type="entry name" value="EGF_CA"/>
    <property type="match status" value="1"/>
</dbReference>
<dbReference type="Pfam" id="PF00008">
    <property type="entry name" value="EGF"/>
    <property type="match status" value="1"/>
</dbReference>
<evidence type="ECO:0000256" key="7">
    <source>
        <dbReference type="PROSITE-ProRule" id="PRU00196"/>
    </source>
</evidence>
<dbReference type="Gene3D" id="2.10.25.10">
    <property type="entry name" value="Laminin"/>
    <property type="match status" value="1"/>
</dbReference>
<dbReference type="PROSITE" id="PS50287">
    <property type="entry name" value="SRCR_2"/>
    <property type="match status" value="1"/>
</dbReference>
<evidence type="ECO:0000256" key="5">
    <source>
        <dbReference type="ARBA" id="ARBA00023180"/>
    </source>
</evidence>
<feature type="disulfide bond" evidence="6">
    <location>
        <begin position="63"/>
        <end position="72"/>
    </location>
</feature>
<evidence type="ECO:0000256" key="4">
    <source>
        <dbReference type="ARBA" id="ARBA00023157"/>
    </source>
</evidence>
<comment type="caution">
    <text evidence="7">Lacks conserved residue(s) required for the propagation of feature annotation.</text>
</comment>
<organism evidence="11 12">
    <name type="scientific">Strongylocentrotus purpuratus</name>
    <name type="common">Purple sea urchin</name>
    <dbReference type="NCBI Taxonomy" id="7668"/>
    <lineage>
        <taxon>Eukaryota</taxon>
        <taxon>Metazoa</taxon>
        <taxon>Echinodermata</taxon>
        <taxon>Eleutherozoa</taxon>
        <taxon>Echinozoa</taxon>
        <taxon>Echinoidea</taxon>
        <taxon>Euechinoidea</taxon>
        <taxon>Echinacea</taxon>
        <taxon>Camarodonta</taxon>
        <taxon>Echinidea</taxon>
        <taxon>Strongylocentrotidae</taxon>
        <taxon>Strongylocentrotus</taxon>
    </lineage>
</organism>
<dbReference type="SMART" id="SM00042">
    <property type="entry name" value="CUB"/>
    <property type="match status" value="1"/>
</dbReference>
<dbReference type="InterPro" id="IPR001190">
    <property type="entry name" value="SRCR"/>
</dbReference>
<keyword evidence="1 6" id="KW-0245">EGF-like domain</keyword>
<dbReference type="PROSITE" id="PS00022">
    <property type="entry name" value="EGF_1"/>
    <property type="match status" value="1"/>
</dbReference>
<dbReference type="InterPro" id="IPR000859">
    <property type="entry name" value="CUB_dom"/>
</dbReference>
<dbReference type="Pfam" id="PF00530">
    <property type="entry name" value="SRCR"/>
    <property type="match status" value="1"/>
</dbReference>
<name>A0A7M7SYP2_STRPU</name>
<dbReference type="GeneID" id="115923855"/>
<dbReference type="InterPro" id="IPR036772">
    <property type="entry name" value="SRCR-like_dom_sf"/>
</dbReference>
<keyword evidence="5" id="KW-0325">Glycoprotein</keyword>
<dbReference type="KEGG" id="spu:115923855"/>
<dbReference type="SUPFAM" id="SSF49854">
    <property type="entry name" value="Spermadhesin, CUB domain"/>
    <property type="match status" value="1"/>
</dbReference>